<evidence type="ECO:0000313" key="2">
    <source>
        <dbReference type="Proteomes" id="UP000821845"/>
    </source>
</evidence>
<proteinExistence type="predicted"/>
<gene>
    <name evidence="1" type="ORF">HPB50_007109</name>
</gene>
<accession>A0ACB7RUS7</accession>
<dbReference type="EMBL" id="CM023487">
    <property type="protein sequence ID" value="KAH6925557.1"/>
    <property type="molecule type" value="Genomic_DNA"/>
</dbReference>
<protein>
    <submittedName>
        <fullName evidence="1">Uncharacterized protein</fullName>
    </submittedName>
</protein>
<keyword evidence="2" id="KW-1185">Reference proteome</keyword>
<name>A0ACB7RUS7_HYAAI</name>
<organism evidence="1 2">
    <name type="scientific">Hyalomma asiaticum</name>
    <name type="common">Tick</name>
    <dbReference type="NCBI Taxonomy" id="266040"/>
    <lineage>
        <taxon>Eukaryota</taxon>
        <taxon>Metazoa</taxon>
        <taxon>Ecdysozoa</taxon>
        <taxon>Arthropoda</taxon>
        <taxon>Chelicerata</taxon>
        <taxon>Arachnida</taxon>
        <taxon>Acari</taxon>
        <taxon>Parasitiformes</taxon>
        <taxon>Ixodida</taxon>
        <taxon>Ixodoidea</taxon>
        <taxon>Ixodidae</taxon>
        <taxon>Hyalomminae</taxon>
        <taxon>Hyalomma</taxon>
    </lineage>
</organism>
<evidence type="ECO:0000313" key="1">
    <source>
        <dbReference type="EMBL" id="KAH6925557.1"/>
    </source>
</evidence>
<dbReference type="Proteomes" id="UP000821845">
    <property type="component" value="Chromosome 7"/>
</dbReference>
<sequence>MCIRRLTHGNGEYGIKGQVVNASIEVPKLVQCLPRNVPEDAAIDVHFKRRLVNKASYKRGLVKRSNIHSWLKHLETTPLYKYVNVKIDGSRVTQLDGDEAECDEIEPLPEITDDPVQAAVALNAVSRTLVHGVSNNVHPMWVTNAKSKAGAEERMDSKSIPVRKIRRNETISSDEEEPTLKKK</sequence>
<reference evidence="1" key="1">
    <citation type="submission" date="2020-05" db="EMBL/GenBank/DDBJ databases">
        <title>Large-scale comparative analyses of tick genomes elucidate their genetic diversity and vector capacities.</title>
        <authorList>
            <person name="Jia N."/>
            <person name="Wang J."/>
            <person name="Shi W."/>
            <person name="Du L."/>
            <person name="Sun Y."/>
            <person name="Zhan W."/>
            <person name="Jiang J."/>
            <person name="Wang Q."/>
            <person name="Zhang B."/>
            <person name="Ji P."/>
            <person name="Sakyi L.B."/>
            <person name="Cui X."/>
            <person name="Yuan T."/>
            <person name="Jiang B."/>
            <person name="Yang W."/>
            <person name="Lam T.T.-Y."/>
            <person name="Chang Q."/>
            <person name="Ding S."/>
            <person name="Wang X."/>
            <person name="Zhu J."/>
            <person name="Ruan X."/>
            <person name="Zhao L."/>
            <person name="Wei J."/>
            <person name="Que T."/>
            <person name="Du C."/>
            <person name="Cheng J."/>
            <person name="Dai P."/>
            <person name="Han X."/>
            <person name="Huang E."/>
            <person name="Gao Y."/>
            <person name="Liu J."/>
            <person name="Shao H."/>
            <person name="Ye R."/>
            <person name="Li L."/>
            <person name="Wei W."/>
            <person name="Wang X."/>
            <person name="Wang C."/>
            <person name="Yang T."/>
            <person name="Huo Q."/>
            <person name="Li W."/>
            <person name="Guo W."/>
            <person name="Chen H."/>
            <person name="Zhou L."/>
            <person name="Ni X."/>
            <person name="Tian J."/>
            <person name="Zhou Y."/>
            <person name="Sheng Y."/>
            <person name="Liu T."/>
            <person name="Pan Y."/>
            <person name="Xia L."/>
            <person name="Li J."/>
            <person name="Zhao F."/>
            <person name="Cao W."/>
        </authorList>
    </citation>
    <scope>NUCLEOTIDE SEQUENCE</scope>
    <source>
        <strain evidence="1">Hyas-2018</strain>
    </source>
</reference>
<comment type="caution">
    <text evidence="1">The sequence shown here is derived from an EMBL/GenBank/DDBJ whole genome shotgun (WGS) entry which is preliminary data.</text>
</comment>